<keyword evidence="2" id="KW-1185">Reference proteome</keyword>
<reference evidence="1 2" key="1">
    <citation type="journal article" date="2010" name="Cell">
        <title>The genome of Naegleria gruberi illuminates early eukaryotic versatility.</title>
        <authorList>
            <person name="Fritz-Laylin L.K."/>
            <person name="Prochnik S.E."/>
            <person name="Ginger M.L."/>
            <person name="Dacks J.B."/>
            <person name="Carpenter M.L."/>
            <person name="Field M.C."/>
            <person name="Kuo A."/>
            <person name="Paredez A."/>
            <person name="Chapman J."/>
            <person name="Pham J."/>
            <person name="Shu S."/>
            <person name="Neupane R."/>
            <person name="Cipriano M."/>
            <person name="Mancuso J."/>
            <person name="Tu H."/>
            <person name="Salamov A."/>
            <person name="Lindquist E."/>
            <person name="Shapiro H."/>
            <person name="Lucas S."/>
            <person name="Grigoriev I.V."/>
            <person name="Cande W.Z."/>
            <person name="Fulton C."/>
            <person name="Rokhsar D.S."/>
            <person name="Dawson S.C."/>
        </authorList>
    </citation>
    <scope>NUCLEOTIDE SEQUENCE [LARGE SCALE GENOMIC DNA]</scope>
    <source>
        <strain evidence="1 2">NEG-M</strain>
    </source>
</reference>
<dbReference type="RefSeq" id="XP_002672939.1">
    <property type="nucleotide sequence ID" value="XM_002672893.1"/>
</dbReference>
<dbReference type="Proteomes" id="UP000006671">
    <property type="component" value="Unassembled WGS sequence"/>
</dbReference>
<sequence length="124" mass="14829">MPSFYRQLVPYGPPSFFEDTGLQEPAHHYQQPTKYSNQEITEKKIALIDFRLEKLMLIKVENPTREQQDQIQYYSDKFQEVKNVLLSIDRHFVETVQDSEDLDELQQVKLELLEFERKTCCEIV</sequence>
<dbReference type="EMBL" id="GG738894">
    <property type="protein sequence ID" value="EFC40195.1"/>
    <property type="molecule type" value="Genomic_DNA"/>
</dbReference>
<name>D2VSH7_NAEGR</name>
<dbReference type="OrthoDB" id="10401898at2759"/>
<dbReference type="KEGG" id="ngr:NAEGRDRAFT_71945"/>
<dbReference type="VEuPathDB" id="AmoebaDB:NAEGRDRAFT_71945"/>
<accession>D2VSH7</accession>
<dbReference type="AlphaFoldDB" id="D2VSH7"/>
<proteinExistence type="predicted"/>
<organism evidence="2">
    <name type="scientific">Naegleria gruberi</name>
    <name type="common">Amoeba</name>
    <dbReference type="NCBI Taxonomy" id="5762"/>
    <lineage>
        <taxon>Eukaryota</taxon>
        <taxon>Discoba</taxon>
        <taxon>Heterolobosea</taxon>
        <taxon>Tetramitia</taxon>
        <taxon>Eutetramitia</taxon>
        <taxon>Vahlkampfiidae</taxon>
        <taxon>Naegleria</taxon>
    </lineage>
</organism>
<dbReference type="InParanoid" id="D2VSH7"/>
<dbReference type="GeneID" id="8854569"/>
<gene>
    <name evidence="1" type="ORF">NAEGRDRAFT_71945</name>
</gene>
<evidence type="ECO:0000313" key="2">
    <source>
        <dbReference type="Proteomes" id="UP000006671"/>
    </source>
</evidence>
<evidence type="ECO:0000313" key="1">
    <source>
        <dbReference type="EMBL" id="EFC40195.1"/>
    </source>
</evidence>
<protein>
    <submittedName>
        <fullName evidence="1">Predicted protein</fullName>
    </submittedName>
</protein>